<accession>A0AAP2DF65</accession>
<evidence type="ECO:0000313" key="2">
    <source>
        <dbReference type="EMBL" id="MBT1695266.1"/>
    </source>
</evidence>
<dbReference type="Proteomes" id="UP001319200">
    <property type="component" value="Unassembled WGS sequence"/>
</dbReference>
<feature type="signal peptide" evidence="1">
    <location>
        <begin position="1"/>
        <end position="18"/>
    </location>
</feature>
<dbReference type="EMBL" id="JAHESF010000001">
    <property type="protein sequence ID" value="MBT1695266.1"/>
    <property type="molecule type" value="Genomic_DNA"/>
</dbReference>
<feature type="chain" id="PRO_5043047395" description="Lipocalin-like domain-containing protein" evidence="1">
    <location>
        <begin position="19"/>
        <end position="150"/>
    </location>
</feature>
<reference evidence="2 3" key="1">
    <citation type="submission" date="2021-05" db="EMBL/GenBank/DDBJ databases">
        <title>A Polyphasic approach of four new species of the genus Ohtaekwangia: Ohtaekwangia histidinii sp. nov., Ohtaekwangia cretensis sp. nov., Ohtaekwangia indiensis sp. nov., Ohtaekwangia reichenbachii sp. nov. from diverse environment.</title>
        <authorList>
            <person name="Octaviana S."/>
        </authorList>
    </citation>
    <scope>NUCLEOTIDE SEQUENCE [LARGE SCALE GENOMIC DNA]</scope>
    <source>
        <strain evidence="2 3">PWU4</strain>
    </source>
</reference>
<keyword evidence="3" id="KW-1185">Reference proteome</keyword>
<proteinExistence type="predicted"/>
<evidence type="ECO:0000256" key="1">
    <source>
        <dbReference type="SAM" id="SignalP"/>
    </source>
</evidence>
<dbReference type="RefSeq" id="WP_254158735.1">
    <property type="nucleotide sequence ID" value="NZ_JAHESF010000001.1"/>
</dbReference>
<keyword evidence="1" id="KW-0732">Signal</keyword>
<organism evidence="2 3">
    <name type="scientific">Chryseosolibacter histidini</name>
    <dbReference type="NCBI Taxonomy" id="2782349"/>
    <lineage>
        <taxon>Bacteria</taxon>
        <taxon>Pseudomonadati</taxon>
        <taxon>Bacteroidota</taxon>
        <taxon>Cytophagia</taxon>
        <taxon>Cytophagales</taxon>
        <taxon>Chryseotaleaceae</taxon>
        <taxon>Chryseosolibacter</taxon>
    </lineage>
</organism>
<sequence length="150" mass="16647">MKSNIGKITSFLAFVSMAALIFNCSDDDHEEPVAAQHVKKLAGEWKAETVTFDGAVQEGYADFTLRVTASGEKALYVVTGSPERTPWLLSGTLTPDKDNPEEQLVREDEVNIPYTVSSTELIMEFAYIDVTTGGRSKSVEGDWKFTFRKK</sequence>
<protein>
    <recommendedName>
        <fullName evidence="4">Lipocalin-like domain-containing protein</fullName>
    </recommendedName>
</protein>
<dbReference type="AlphaFoldDB" id="A0AAP2DF65"/>
<evidence type="ECO:0008006" key="4">
    <source>
        <dbReference type="Google" id="ProtNLM"/>
    </source>
</evidence>
<comment type="caution">
    <text evidence="2">The sequence shown here is derived from an EMBL/GenBank/DDBJ whole genome shotgun (WGS) entry which is preliminary data.</text>
</comment>
<gene>
    <name evidence="2" type="ORF">KK083_00170</name>
</gene>
<name>A0AAP2DF65_9BACT</name>
<evidence type="ECO:0000313" key="3">
    <source>
        <dbReference type="Proteomes" id="UP001319200"/>
    </source>
</evidence>